<organism evidence="17 18">
    <name type="scientific">Stylophora pistillata</name>
    <name type="common">Smooth cauliflower coral</name>
    <dbReference type="NCBI Taxonomy" id="50429"/>
    <lineage>
        <taxon>Eukaryota</taxon>
        <taxon>Metazoa</taxon>
        <taxon>Cnidaria</taxon>
        <taxon>Anthozoa</taxon>
        <taxon>Hexacorallia</taxon>
        <taxon>Scleractinia</taxon>
        <taxon>Astrocoeniina</taxon>
        <taxon>Pocilloporidae</taxon>
        <taxon>Stylophora</taxon>
    </lineage>
</organism>
<comment type="caution">
    <text evidence="17">The sequence shown here is derived from an EMBL/GenBank/DDBJ whole genome shotgun (WGS) entry which is preliminary data.</text>
</comment>
<dbReference type="Pfam" id="PF03372">
    <property type="entry name" value="Exo_endo_phos"/>
    <property type="match status" value="1"/>
</dbReference>
<evidence type="ECO:0000256" key="12">
    <source>
        <dbReference type="ARBA" id="ARBA00031627"/>
    </source>
</evidence>
<evidence type="ECO:0000259" key="16">
    <source>
        <dbReference type="PROSITE" id="PS50878"/>
    </source>
</evidence>
<dbReference type="InterPro" id="IPR056290">
    <property type="entry name" value="CEPT76/DRC7_peptidase-like_dom"/>
</dbReference>
<dbReference type="InterPro" id="IPR056292">
    <property type="entry name" value="DRC7_C"/>
</dbReference>
<dbReference type="InterPro" id="IPR056291">
    <property type="entry name" value="MORN_DRC7"/>
</dbReference>
<evidence type="ECO:0000256" key="2">
    <source>
        <dbReference type="ARBA" id="ARBA00010738"/>
    </source>
</evidence>
<dbReference type="InterPro" id="IPR038765">
    <property type="entry name" value="Papain-like_cys_pep_sf"/>
</dbReference>
<feature type="domain" description="Reverse transcriptase" evidence="16">
    <location>
        <begin position="1205"/>
        <end position="1479"/>
    </location>
</feature>
<keyword evidence="10" id="KW-0206">Cytoskeleton</keyword>
<dbReference type="Proteomes" id="UP000225706">
    <property type="component" value="Unassembled WGS sequence"/>
</dbReference>
<evidence type="ECO:0000256" key="1">
    <source>
        <dbReference type="ARBA" id="ARBA00004611"/>
    </source>
</evidence>
<accession>A0A2B4S446</accession>
<dbReference type="Pfam" id="PF00078">
    <property type="entry name" value="RVT_1"/>
    <property type="match status" value="2"/>
</dbReference>
<dbReference type="InterPro" id="IPR005135">
    <property type="entry name" value="Endo/exonuclease/phosphatase"/>
</dbReference>
<dbReference type="EMBL" id="LSMT01000151">
    <property type="protein sequence ID" value="PFX25464.1"/>
    <property type="molecule type" value="Genomic_DNA"/>
</dbReference>
<evidence type="ECO:0000256" key="7">
    <source>
        <dbReference type="ARBA" id="ARBA00022871"/>
    </source>
</evidence>
<feature type="domain" description="Reverse transcriptase" evidence="16">
    <location>
        <begin position="656"/>
        <end position="930"/>
    </location>
</feature>
<evidence type="ECO:0000256" key="10">
    <source>
        <dbReference type="ARBA" id="ARBA00023212"/>
    </source>
</evidence>
<keyword evidence="6" id="KW-0282">Flagellum</keyword>
<sequence length="2355" mass="269096">MESLKKELAKIQVTAPDISSLPNKDARRASLPDSYKSNTPKEKLLLSFCENFRRQFVHLYRDRKPLFLNPVNECGIETNPDLDISGDTLLFISHGLTTVKIQHFNHRSPSSQHAKNLQLPNSRLLLLGCRFTINSSLSLLLIRLANDVELQPGPVGSSSSHDILSDLRDLSTKNGLKIIHQNIRGLVANKDSLCQMIDDSKHIDIISLSETHLSDSEEAQVQLDGYTFINRPRKTGKGGGVGVYISSSVPFHRRLDLERDGIECIWIEILFPKSKGILIGFIYRPPSSSKHLCADFENKLESMLSAVSSENKECILTGDINCNYLVSSDNKELKAMLLSFGLKQLIKDPTRVTQDSKTLLDVIYTNRPQNVYSVKTIPAGLSDHDMIGCVRKLHNHKFQPRTITCRNYANYDPISFCNDLRSNSLTPVFKSSCVNEAWSFLKAILKKCIDKHAPAIKKRIKGKLCPWLTQKVKQEMNTKDQLLRKARKTNREIDWSSYKRQRNKVNGMVKNCKSRYHRELLEETVGSPNKFWSAIKKLYPTKSTKEPGAAFLVNGAVETDKEVIANSFCKFFTDVAGSLKRKIFPLCNFVWKRPLTIDTQQPLENFEFRSVSDKVVFNALKSLKRNKSSGLDNFPSGMLKDSADIIAKPLTHIINLSLATGSIPTDWKAAKIVPLFKSGSMAEIDNYRPISILPSMSKILEKVVFKQLMAHFEQNGLLSHFQYGFRRMRSTELAVTHLTDVIRREGENGNLTGCVFIDLSKAFDTISHSGLLSKLSTYGVRGTELAWFTDYLFCRSQVVQYKGVLSEPQPILTGVPQGSILGPILFIIFFNDVHKPLQHSKIITYADDSVIYTSSKDIDTIQRSLSEDMNNLCEWFKDNELIINLKKDKTESMLFGTAKRINLQDKELKLSVNGTLINNTSTYKYLGVHLDSSLNLASHFDRIYKKAATRINLLRSIRPLIDQKCAESIYNTMIAPIFTYCGTLGLSFPDYRKEMIKNIERRGFKVIGNSSFNPPSVNNLIKRKSCLFVFDCLLNNVCTPFKNYFERLVHSKATRNNGISVKLPKVRLEFEETVGSPNKFWSAIKKLYPTKSTKEPGAAFLVNGAVETDKEVIANSFCKFFTDVAGSLKRKIFPLCNFVWKRPLTIDTQQPLENFEFRSVSDKVVFNALKSLKRNKSSGLDNFPSGMLKDSADIIAKPLTHIINLSLATGSIPTDWKAAKIVPLFKSGSMAEIDNYRPISILPSMSKILEKVVFKQLMAHFEQNGLLSHFQYGFRRMRSTELAVTHLTDVIRREGENGNLTGCVFIDLSKAFDTISHSGLLSKLSTYGVRGTELAWFTDYLFCRSQVVQYKGVLSEPQPILTGVPQGSILGPILFIIFFNDVHKPLQHSKIITYADDSVIYTSSKDIDTIQRSLSEDMNNLCEWFKDNELIINLKKDKTESMLFGTAKRINLQDKELKLSVNGTLINNTSTYKYLGVHLDSSLNLASHFDRIYKKAATRINLLRSIRPLIDQKCAESIYNTMIAPIFTYCGTLGLSFPDYRKEMIKNIERRGFKVIGNSSFNPPSVNNLIKRKSCLFVFDCLLNNVCTPFKNYFERLVHSKATRNNGISVKLPKKFVCTTLRPTLLAYKEVYDYDGCAQFVSDYLTFVPLDPPIDLPSELVSPTTILTRQKGNCFDFSVLLCSLLIGAGYDAYCVCGYATRETTLMDETREICPLLRKKDEVTKEEVKKEVKKYTVKPSKDLRSKFEAKIEAKKKAEEDGKEKKRQDEENARIAELEKPKPDKLHGLRVHSWVLVLSGKREVPESFFIETLTGVCHPVTHNVYLGIESVWNHKNYWVNMQDCSHGVQDLVYDLGDASKWEFMFSTTEKPLLMIPSVDEADPLDIDDEENEDDGSEFDLPPSWVAPIEISLKEFQTRCPYGKKTKLYKKAKIEKLAEYLLKDGLVSSLSSYNDYELKDLVEKREIYKHRVDKLETKVHNMTTGLITEFFTPGRLDCLKEHTYKASSPGPESDRMMLFYCSARIDGLVKREESSEEMTESYVDRDDFMYYRQVTFGKRVKKFGPQEANSRPIVKIVERFHRNKAKEANEDVAERVFLVSDERISLTFHLEDNRVTASTREFIRPPYTTEKGGTLTMTPDMTTTFQVDPLIKPQKNLYVYEMLVELVDAEEQSTNQIRASEEEVREILQLRIKEEAASQLSVSVYDTERNEKAKLHRQELERKAAEEASKKHELELDYLAPFLAQIGDPPHITQHEAYKLKEECLQDLKHRLIDKANLIQARFEKETQELQRKQRWYQQNQVSMTKEDEEEYLNYCSEAMFRIHILEQRLNRHKELAPQKYVQLEHKLRNDPRLAEHF</sequence>
<dbReference type="InterPro" id="IPR033551">
    <property type="entry name" value="DRC7/lobo"/>
</dbReference>
<keyword evidence="9" id="KW-0969">Cilium</keyword>
<dbReference type="InterPro" id="IPR036691">
    <property type="entry name" value="Endo/exonu/phosph_ase_sf"/>
</dbReference>
<keyword evidence="8 14" id="KW-0175">Coiled coil</keyword>
<dbReference type="InterPro" id="IPR043502">
    <property type="entry name" value="DNA/RNA_pol_sf"/>
</dbReference>
<evidence type="ECO:0000256" key="9">
    <source>
        <dbReference type="ARBA" id="ARBA00023069"/>
    </source>
</evidence>
<dbReference type="GO" id="GO:0005930">
    <property type="term" value="C:axoneme"/>
    <property type="evidence" value="ECO:0007669"/>
    <property type="project" value="UniProtKB-SubCell"/>
</dbReference>
<dbReference type="InterPro" id="IPR000477">
    <property type="entry name" value="RT_dom"/>
</dbReference>
<keyword evidence="4" id="KW-0963">Cytoplasm</keyword>
<dbReference type="PANTHER" id="PTHR35249:SF2">
    <property type="entry name" value="DYNEIN REGULATORY COMPLEX SUBUNIT 7"/>
    <property type="match status" value="1"/>
</dbReference>
<gene>
    <name evidence="17" type="primary">ccdc135</name>
    <name evidence="17" type="ORF">AWC38_SpisGene9925</name>
</gene>
<feature type="coiled-coil region" evidence="14">
    <location>
        <begin position="2205"/>
        <end position="2234"/>
    </location>
</feature>
<dbReference type="GO" id="GO:0003824">
    <property type="term" value="F:catalytic activity"/>
    <property type="evidence" value="ECO:0007669"/>
    <property type="project" value="InterPro"/>
</dbReference>
<dbReference type="CDD" id="cd01650">
    <property type="entry name" value="RT_nLTR_like"/>
    <property type="match status" value="2"/>
</dbReference>
<name>A0A2B4S446_STYPI</name>
<dbReference type="GO" id="GO:0048870">
    <property type="term" value="P:cell motility"/>
    <property type="evidence" value="ECO:0007669"/>
    <property type="project" value="TreeGrafter"/>
</dbReference>
<proteinExistence type="inferred from homology"/>
<dbReference type="Pfam" id="PF24656">
    <property type="entry name" value="CEPT76_peptidase"/>
    <property type="match status" value="1"/>
</dbReference>
<dbReference type="SUPFAM" id="SSF56672">
    <property type="entry name" value="DNA/RNA polymerases"/>
    <property type="match status" value="2"/>
</dbReference>
<evidence type="ECO:0000256" key="13">
    <source>
        <dbReference type="ARBA" id="ARBA00031733"/>
    </source>
</evidence>
<comment type="subcellular location">
    <subcellularLocation>
        <location evidence="1">Cytoplasm</location>
        <location evidence="1">Cytoskeleton</location>
        <location evidence="1">Flagellum axoneme</location>
    </subcellularLocation>
</comment>
<keyword evidence="7" id="KW-0744">Spermatogenesis</keyword>
<feature type="region of interest" description="Disordered" evidence="15">
    <location>
        <begin position="1753"/>
        <end position="1777"/>
    </location>
</feature>
<keyword evidence="5" id="KW-0221">Differentiation</keyword>
<evidence type="ECO:0000256" key="6">
    <source>
        <dbReference type="ARBA" id="ARBA00022846"/>
    </source>
</evidence>
<dbReference type="Pfam" id="PF24671">
    <property type="entry name" value="DRC7_C"/>
    <property type="match status" value="1"/>
</dbReference>
<evidence type="ECO:0000256" key="11">
    <source>
        <dbReference type="ARBA" id="ARBA00023273"/>
    </source>
</evidence>
<evidence type="ECO:0000256" key="15">
    <source>
        <dbReference type="SAM" id="MobiDB-lite"/>
    </source>
</evidence>
<keyword evidence="18" id="KW-1185">Reference proteome</keyword>
<comment type="similarity">
    <text evidence="2">Belongs to the DRC7 family.</text>
</comment>
<dbReference type="SUPFAM" id="SSF56219">
    <property type="entry name" value="DNase I-like"/>
    <property type="match status" value="1"/>
</dbReference>
<evidence type="ECO:0000313" key="18">
    <source>
        <dbReference type="Proteomes" id="UP000225706"/>
    </source>
</evidence>
<reference evidence="18" key="1">
    <citation type="journal article" date="2017" name="bioRxiv">
        <title>Comparative analysis of the genomes of Stylophora pistillata and Acropora digitifera provides evidence for extensive differences between species of corals.</title>
        <authorList>
            <person name="Voolstra C.R."/>
            <person name="Li Y."/>
            <person name="Liew Y.J."/>
            <person name="Baumgarten S."/>
            <person name="Zoccola D."/>
            <person name="Flot J.-F."/>
            <person name="Tambutte S."/>
            <person name="Allemand D."/>
            <person name="Aranda M."/>
        </authorList>
    </citation>
    <scope>NUCLEOTIDE SEQUENCE [LARGE SCALE GENOMIC DNA]</scope>
</reference>
<dbReference type="STRING" id="50429.A0A2B4S446"/>
<dbReference type="Pfam" id="PF24667">
    <property type="entry name" value="MORN_DRC7"/>
    <property type="match status" value="1"/>
</dbReference>
<evidence type="ECO:0000256" key="8">
    <source>
        <dbReference type="ARBA" id="ARBA00023054"/>
    </source>
</evidence>
<dbReference type="SUPFAM" id="SSF54001">
    <property type="entry name" value="Cysteine proteinases"/>
    <property type="match status" value="1"/>
</dbReference>
<dbReference type="OrthoDB" id="5988362at2759"/>
<evidence type="ECO:0000256" key="14">
    <source>
        <dbReference type="SAM" id="Coils"/>
    </source>
</evidence>
<dbReference type="PROSITE" id="PS50878">
    <property type="entry name" value="RT_POL"/>
    <property type="match status" value="2"/>
</dbReference>
<dbReference type="Gene3D" id="3.60.10.10">
    <property type="entry name" value="Endonuclease/exonuclease/phosphatase"/>
    <property type="match status" value="1"/>
</dbReference>
<evidence type="ECO:0000256" key="4">
    <source>
        <dbReference type="ARBA" id="ARBA00022490"/>
    </source>
</evidence>
<evidence type="ECO:0000256" key="5">
    <source>
        <dbReference type="ARBA" id="ARBA00022782"/>
    </source>
</evidence>
<dbReference type="PANTHER" id="PTHR35249">
    <property type="entry name" value="DYNEIN REGULATORY COMPLEX SUBUNIT 7"/>
    <property type="match status" value="1"/>
</dbReference>
<evidence type="ECO:0000313" key="17">
    <source>
        <dbReference type="EMBL" id="PFX25464.1"/>
    </source>
</evidence>
<evidence type="ECO:0000256" key="3">
    <source>
        <dbReference type="ARBA" id="ARBA00021303"/>
    </source>
</evidence>
<dbReference type="GO" id="GO:0031514">
    <property type="term" value="C:motile cilium"/>
    <property type="evidence" value="ECO:0007669"/>
    <property type="project" value="UniProtKB-SubCell"/>
</dbReference>
<protein>
    <recommendedName>
        <fullName evidence="3">Dynein regulatory complex subunit 7</fullName>
    </recommendedName>
    <alternativeName>
        <fullName evidence="12">Coiled-coil domain-containing protein 135</fullName>
    </alternativeName>
    <alternativeName>
        <fullName evidence="13">Coiled-coil domain-containing protein lobo homolog</fullName>
    </alternativeName>
</protein>
<keyword evidence="11" id="KW-0966">Cell projection</keyword>